<dbReference type="SUPFAM" id="SSF52047">
    <property type="entry name" value="RNI-like"/>
    <property type="match status" value="1"/>
</dbReference>
<dbReference type="OrthoDB" id="8048523at2759"/>
<keyword evidence="3" id="KW-1185">Reference proteome</keyword>
<name>A0A067MNW6_BOTB1</name>
<organism evidence="2 3">
    <name type="scientific">Botryobasidium botryosum (strain FD-172 SS1)</name>
    <dbReference type="NCBI Taxonomy" id="930990"/>
    <lineage>
        <taxon>Eukaryota</taxon>
        <taxon>Fungi</taxon>
        <taxon>Dikarya</taxon>
        <taxon>Basidiomycota</taxon>
        <taxon>Agaricomycotina</taxon>
        <taxon>Agaricomycetes</taxon>
        <taxon>Cantharellales</taxon>
        <taxon>Botryobasidiaceae</taxon>
        <taxon>Botryobasidium</taxon>
    </lineage>
</organism>
<evidence type="ECO:0000313" key="3">
    <source>
        <dbReference type="Proteomes" id="UP000027195"/>
    </source>
</evidence>
<accession>A0A067MNW6</accession>
<dbReference type="InParanoid" id="A0A067MNW6"/>
<dbReference type="Gene3D" id="3.80.10.10">
    <property type="entry name" value="Ribonuclease Inhibitor"/>
    <property type="match status" value="1"/>
</dbReference>
<evidence type="ECO:0000313" key="2">
    <source>
        <dbReference type="EMBL" id="KDQ17438.1"/>
    </source>
</evidence>
<dbReference type="InterPro" id="IPR001810">
    <property type="entry name" value="F-box_dom"/>
</dbReference>
<dbReference type="Proteomes" id="UP000027195">
    <property type="component" value="Unassembled WGS sequence"/>
</dbReference>
<gene>
    <name evidence="2" type="ORF">BOTBODRAFT_172478</name>
</gene>
<sequence length="550" mass="61150">MDPESPTITFELIAQFLGPLLGHLRRSVAAGETYSAAAPESDLGVWDDGPEVAVLRLALEAIKAYIHKEIAIHQQYRNLRAPVHRLPTEIISLIFRFIEPDSLHTTLDTCARYSVPLNVSSVSRRWRQVALSTPEIWSKIDMHSMSLAALFIERSKRAPLDVAVDQDPNMMALVLPHIDRWRALRAIIPTRLGEPQPLVPAPKLEALSIICGSYQRKGEVEEFIHLLVSTASQLRTLALDGIFEPLKPHVFALLTNLRLARISFNQDVQQLLQALELSPCLEELTLDNIRIWADVHNGSSQVNLTCLKSLLLQSLSRSGIKCILTHIILPASCQLAIRSSLPSSFRVDDLSPIFPRDLTSLHNMQSVRHLLFDAGTGDKNIWSLKGRNTKGKILFAITMQGVYGAGQKIFVSLATALPLPLEILTIASYGLVKWSNTKFTRTISSFPTIKEITFDGCDSKFIQTLTSTPTKPPSLEKLTIKNGHLPEEALVSLVLARAVFKTRSASRVPLRRLEIIECPSMHIGAETLSIVRKHLEIYWDREGVAGPAAL</sequence>
<dbReference type="Pfam" id="PF12937">
    <property type="entry name" value="F-box-like"/>
    <property type="match status" value="1"/>
</dbReference>
<protein>
    <recommendedName>
        <fullName evidence="1">F-box domain-containing protein</fullName>
    </recommendedName>
</protein>
<dbReference type="InterPro" id="IPR032675">
    <property type="entry name" value="LRR_dom_sf"/>
</dbReference>
<evidence type="ECO:0000259" key="1">
    <source>
        <dbReference type="PROSITE" id="PS50181"/>
    </source>
</evidence>
<dbReference type="STRING" id="930990.A0A067MNW6"/>
<proteinExistence type="predicted"/>
<dbReference type="SUPFAM" id="SSF81383">
    <property type="entry name" value="F-box domain"/>
    <property type="match status" value="1"/>
</dbReference>
<reference evidence="3" key="1">
    <citation type="journal article" date="2014" name="Proc. Natl. Acad. Sci. U.S.A.">
        <title>Extensive sampling of basidiomycete genomes demonstrates inadequacy of the white-rot/brown-rot paradigm for wood decay fungi.</title>
        <authorList>
            <person name="Riley R."/>
            <person name="Salamov A.A."/>
            <person name="Brown D.W."/>
            <person name="Nagy L.G."/>
            <person name="Floudas D."/>
            <person name="Held B.W."/>
            <person name="Levasseur A."/>
            <person name="Lombard V."/>
            <person name="Morin E."/>
            <person name="Otillar R."/>
            <person name="Lindquist E.A."/>
            <person name="Sun H."/>
            <person name="LaButti K.M."/>
            <person name="Schmutz J."/>
            <person name="Jabbour D."/>
            <person name="Luo H."/>
            <person name="Baker S.E."/>
            <person name="Pisabarro A.G."/>
            <person name="Walton J.D."/>
            <person name="Blanchette R.A."/>
            <person name="Henrissat B."/>
            <person name="Martin F."/>
            <person name="Cullen D."/>
            <person name="Hibbett D.S."/>
            <person name="Grigoriev I.V."/>
        </authorList>
    </citation>
    <scope>NUCLEOTIDE SEQUENCE [LARGE SCALE GENOMIC DNA]</scope>
    <source>
        <strain evidence="3">FD-172 SS1</strain>
    </source>
</reference>
<dbReference type="InterPro" id="IPR036047">
    <property type="entry name" value="F-box-like_dom_sf"/>
</dbReference>
<dbReference type="EMBL" id="KL198024">
    <property type="protein sequence ID" value="KDQ17438.1"/>
    <property type="molecule type" value="Genomic_DNA"/>
</dbReference>
<dbReference type="AlphaFoldDB" id="A0A067MNW6"/>
<dbReference type="PROSITE" id="PS50181">
    <property type="entry name" value="FBOX"/>
    <property type="match status" value="1"/>
</dbReference>
<dbReference type="Gene3D" id="1.20.1280.50">
    <property type="match status" value="1"/>
</dbReference>
<feature type="domain" description="F-box" evidence="1">
    <location>
        <begin position="80"/>
        <end position="140"/>
    </location>
</feature>
<dbReference type="HOGENOM" id="CLU_024199_1_2_1"/>